<keyword evidence="4" id="KW-1185">Reference proteome</keyword>
<proteinExistence type="predicted"/>
<dbReference type="InterPro" id="IPR021730">
    <property type="entry name" value="YdbH"/>
</dbReference>
<dbReference type="Pfam" id="PF11739">
    <property type="entry name" value="YdbH-like"/>
    <property type="match status" value="1"/>
</dbReference>
<evidence type="ECO:0000256" key="1">
    <source>
        <dbReference type="SAM" id="MobiDB-lite"/>
    </source>
</evidence>
<reference evidence="3 4" key="1">
    <citation type="submission" date="2017-09" db="EMBL/GenBank/DDBJ databases">
        <title>Sphingomonas panjinensis sp.nov., isolated from oil-contaminated soil.</title>
        <authorList>
            <person name="Wang L."/>
            <person name="Chen L."/>
        </authorList>
    </citation>
    <scope>NUCLEOTIDE SEQUENCE [LARGE SCALE GENOMIC DNA]</scope>
    <source>
        <strain evidence="3 4">FW-11</strain>
    </source>
</reference>
<sequence length="1086" mass="113487">MWRSVASWRGRVMAGYEARREDLREGFVGEAGEALRLWSMNDAETLAPRRRAPIVAGAALILLLLAILLVWRSREPIARSYIDDALAARGVPARYRITDFGLSSQTLEDISIGDPARPDLTAKRAVVHESIGFGTVRVVRIEAEGVRLNGRLKHGRVMLGAIDRLLPPPTGAPFALPDIEVALDDARMRLETPMGAIGLHLEGAGNLSDGFIGKLAATMPRLDVGGCLALRPSIYVNLAVAEGKPSLDGPVRAQSVTCGAASTAIDAPRAALDLAFNERVDRWDGNLVLETGPARYGAMRADMLGGRIALNGTAARIGGPIVLFARGLTGDAGRAARLTLDGRYALQPAGGSGSLVGEAQISGGAASGQSLRALSRMAVSAEGTPVGPVARAIGEAIGRAGRAFDAQARLALVQGASGGAIRIERLDGGSASGAQVQLRGPAGDRPGGLTYYWPQGRARIDGNVALAGGGLPEARLSLRQARAGRPIRGEAAIAPYRAGDARLALAPISFSHDPLGGTRFTTRVTMDGPLGDGRVEGLSLPIEGRLGKGGRFLANPRCAPLDFARLRVAGMALGRTRLPLCPAGGAMLAGGPDGLSGGARIIGLRLAGRIGQSPLLITSRSLAVAIGQPGFIGDGVAVRLGSAPSLTRLDMARLNGRFADGGVTGRFAGAEGKIGAVPLILSEAMGDWQLRGGVLSLAGGLRLTDEAAPARFEPLISRDVRLTLKDGVIRATGQLREPRGGTAISGVTIVHDLSRGSGNALLDVPGIGFDKALQPEMLTRLTLGVIANVAGKVEGQGRIRWDGNGVSSDGDFSSGGLDLAAAFGPVKGIKGSIHFSDLLNLTTPPGQTVTIAEANPGVAVADGVLRYQLLEGQNVRIEGGRWPFSGGELLLDPALMDFGRPVARRMTVRVVGMDAAKFVEQFEFRNIAVTGTFDGVLPLSFDQTGGRIEGGRLVVRRGGGTLAYVGEVSNASLGMFGRLAFDALKRMRYDSLAIELDGALDGEIVSRVLFDGTNEAPKEAKKGLLSRFTNLPFRFRITIRAPFRGLLNSAQSLNDPRGLIRQALPKKEAPLPGSAPIQPQASENKQ</sequence>
<organism evidence="3 4">
    <name type="scientific">Sphingomonas oleivorans</name>
    <dbReference type="NCBI Taxonomy" id="1735121"/>
    <lineage>
        <taxon>Bacteria</taxon>
        <taxon>Pseudomonadati</taxon>
        <taxon>Pseudomonadota</taxon>
        <taxon>Alphaproteobacteria</taxon>
        <taxon>Sphingomonadales</taxon>
        <taxon>Sphingomonadaceae</taxon>
        <taxon>Sphingomonas</taxon>
    </lineage>
</organism>
<evidence type="ECO:0000256" key="2">
    <source>
        <dbReference type="SAM" id="Phobius"/>
    </source>
</evidence>
<keyword evidence="2" id="KW-0812">Transmembrane</keyword>
<dbReference type="Proteomes" id="UP000244162">
    <property type="component" value="Unassembled WGS sequence"/>
</dbReference>
<feature type="region of interest" description="Disordered" evidence="1">
    <location>
        <begin position="1063"/>
        <end position="1086"/>
    </location>
</feature>
<accession>A0A2T5FUW6</accession>
<evidence type="ECO:0000313" key="4">
    <source>
        <dbReference type="Proteomes" id="UP000244162"/>
    </source>
</evidence>
<dbReference type="OrthoDB" id="7597031at2"/>
<keyword evidence="2" id="KW-1133">Transmembrane helix</keyword>
<dbReference type="EMBL" id="NWBU01000015">
    <property type="protein sequence ID" value="PTQ08522.1"/>
    <property type="molecule type" value="Genomic_DNA"/>
</dbReference>
<protein>
    <submittedName>
        <fullName evidence="3">Uncharacterized protein</fullName>
    </submittedName>
</protein>
<name>A0A2T5FUW6_9SPHN</name>
<keyword evidence="2" id="KW-0472">Membrane</keyword>
<feature type="compositionally biased region" description="Polar residues" evidence="1">
    <location>
        <begin position="1077"/>
        <end position="1086"/>
    </location>
</feature>
<dbReference type="AlphaFoldDB" id="A0A2T5FUW6"/>
<evidence type="ECO:0000313" key="3">
    <source>
        <dbReference type="EMBL" id="PTQ08522.1"/>
    </source>
</evidence>
<feature type="transmembrane region" description="Helical" evidence="2">
    <location>
        <begin position="52"/>
        <end position="71"/>
    </location>
</feature>
<comment type="caution">
    <text evidence="3">The sequence shown here is derived from an EMBL/GenBank/DDBJ whole genome shotgun (WGS) entry which is preliminary data.</text>
</comment>
<gene>
    <name evidence="3" type="ORF">CLG96_15060</name>
</gene>